<sequence>MADSIPSRLPPGAVDAHAHVMRKDGPLSTLRHSAPARDVSVEEYLGVLDAHGVRYGLLTAPSFYGTDNSVLLDALARAGGRLRGTAIVDPAISQMQLAQLKAQGVCGVRLNWVKRAAVPDIRSAAYQSLLGKLRELEMHVELYLEGSLLPDVLPVLQASGARIVVDHFGSPDPAQGVHGRGFVMLCEAIQAGTTWVKLSAPYRLGEADPRDYVGPLLEGLGRERAIWATDWPWVGFEDAFTYQQCIDWLHAWIPDAAVRQAVAVDTPQALFGFR</sequence>
<proteinExistence type="predicted"/>
<gene>
    <name evidence="2" type="ORF">H0A68_03090</name>
</gene>
<evidence type="ECO:0000259" key="1">
    <source>
        <dbReference type="Pfam" id="PF04909"/>
    </source>
</evidence>
<dbReference type="GO" id="GO:0016787">
    <property type="term" value="F:hydrolase activity"/>
    <property type="evidence" value="ECO:0007669"/>
    <property type="project" value="UniProtKB-KW"/>
</dbReference>
<protein>
    <submittedName>
        <fullName evidence="2">Amidohydrolase family protein</fullName>
    </submittedName>
</protein>
<dbReference type="PANTHER" id="PTHR35563">
    <property type="entry name" value="BARREL METAL-DEPENDENT HYDROLASE, PUTATIVE (AFU_ORTHOLOGUE AFUA_1G16240)-RELATED"/>
    <property type="match status" value="1"/>
</dbReference>
<comment type="caution">
    <text evidence="2">The sequence shown here is derived from an EMBL/GenBank/DDBJ whole genome shotgun (WGS) entry which is preliminary data.</text>
</comment>
<keyword evidence="3" id="KW-1185">Reference proteome</keyword>
<organism evidence="2 3">
    <name type="scientific">Allopusillimonas soli</name>
    <dbReference type="NCBI Taxonomy" id="659016"/>
    <lineage>
        <taxon>Bacteria</taxon>
        <taxon>Pseudomonadati</taxon>
        <taxon>Pseudomonadota</taxon>
        <taxon>Betaproteobacteria</taxon>
        <taxon>Burkholderiales</taxon>
        <taxon>Alcaligenaceae</taxon>
        <taxon>Allopusillimonas</taxon>
    </lineage>
</organism>
<dbReference type="Pfam" id="PF04909">
    <property type="entry name" value="Amidohydro_2"/>
    <property type="match status" value="1"/>
</dbReference>
<reference evidence="2 3" key="1">
    <citation type="submission" date="2020-07" db="EMBL/GenBank/DDBJ databases">
        <title>Taxonomic revisions and descriptions of new bacterial species based on genomic comparisons in the high-G+C-content subgroup of the family Alcaligenaceae.</title>
        <authorList>
            <person name="Szabo A."/>
            <person name="Felfoldi T."/>
        </authorList>
    </citation>
    <scope>NUCLEOTIDE SEQUENCE [LARGE SCALE GENOMIC DNA]</scope>
    <source>
        <strain evidence="2 3">DSM 25264</strain>
    </source>
</reference>
<dbReference type="InterPro" id="IPR006680">
    <property type="entry name" value="Amidohydro-rel"/>
</dbReference>
<dbReference type="Proteomes" id="UP000580517">
    <property type="component" value="Unassembled WGS sequence"/>
</dbReference>
<dbReference type="AlphaFoldDB" id="A0A853F6X4"/>
<dbReference type="InterPro" id="IPR032466">
    <property type="entry name" value="Metal_Hydrolase"/>
</dbReference>
<dbReference type="PANTHER" id="PTHR35563:SF2">
    <property type="entry name" value="BARREL METAL-DEPENDENT HYDROLASE, PUTATIVE (AFU_ORTHOLOGUE AFUA_1G16240)-RELATED"/>
    <property type="match status" value="1"/>
</dbReference>
<evidence type="ECO:0000313" key="3">
    <source>
        <dbReference type="Proteomes" id="UP000580517"/>
    </source>
</evidence>
<feature type="domain" description="Amidohydrolase-related" evidence="1">
    <location>
        <begin position="14"/>
        <end position="273"/>
    </location>
</feature>
<keyword evidence="2" id="KW-0378">Hydrolase</keyword>
<accession>A0A853F6X4</accession>
<dbReference type="RefSeq" id="WP_167668824.1">
    <property type="nucleotide sequence ID" value="NZ_JACCEW010000001.1"/>
</dbReference>
<name>A0A853F6X4_9BURK</name>
<dbReference type="EMBL" id="JACCEW010000001">
    <property type="protein sequence ID" value="NYT35843.1"/>
    <property type="molecule type" value="Genomic_DNA"/>
</dbReference>
<dbReference type="InterPro" id="IPR052358">
    <property type="entry name" value="Aro_Compnd_Degr_Hydrolases"/>
</dbReference>
<evidence type="ECO:0000313" key="2">
    <source>
        <dbReference type="EMBL" id="NYT35843.1"/>
    </source>
</evidence>
<dbReference type="SUPFAM" id="SSF51556">
    <property type="entry name" value="Metallo-dependent hydrolases"/>
    <property type="match status" value="1"/>
</dbReference>
<dbReference type="Gene3D" id="3.20.20.140">
    <property type="entry name" value="Metal-dependent hydrolases"/>
    <property type="match status" value="1"/>
</dbReference>